<dbReference type="InterPro" id="IPR011417">
    <property type="entry name" value="ANTH_dom"/>
</dbReference>
<dbReference type="PANTHER" id="PTHR22951">
    <property type="entry name" value="CLATHRIN ASSEMBLY PROTEIN"/>
    <property type="match status" value="1"/>
</dbReference>
<reference evidence="10" key="1">
    <citation type="submission" date="2020-05" db="EMBL/GenBank/DDBJ databases">
        <title>WGS assembly of Panicum virgatum.</title>
        <authorList>
            <person name="Lovell J.T."/>
            <person name="Jenkins J."/>
            <person name="Shu S."/>
            <person name="Juenger T.E."/>
            <person name="Schmutz J."/>
        </authorList>
    </citation>
    <scope>NUCLEOTIDE SEQUENCE</scope>
    <source>
        <strain evidence="10">AP13</strain>
    </source>
</reference>
<dbReference type="OrthoDB" id="682511at2759"/>
<comment type="caution">
    <text evidence="10">The sequence shown here is derived from an EMBL/GenBank/DDBJ whole genome shotgun (WGS) entry which is preliminary data.</text>
</comment>
<dbReference type="GO" id="GO:0032050">
    <property type="term" value="F:clathrin heavy chain binding"/>
    <property type="evidence" value="ECO:0007669"/>
    <property type="project" value="TreeGrafter"/>
</dbReference>
<dbReference type="EMBL" id="CM029040">
    <property type="protein sequence ID" value="KAG2635351.1"/>
    <property type="molecule type" value="Genomic_DNA"/>
</dbReference>
<evidence type="ECO:0000256" key="1">
    <source>
        <dbReference type="ARBA" id="ARBA00004132"/>
    </source>
</evidence>
<dbReference type="GO" id="GO:0005545">
    <property type="term" value="F:1-phosphatidylinositol binding"/>
    <property type="evidence" value="ECO:0007669"/>
    <property type="project" value="InterPro"/>
</dbReference>
<evidence type="ECO:0000256" key="2">
    <source>
        <dbReference type="ARBA" id="ARBA00004555"/>
    </source>
</evidence>
<dbReference type="InterPro" id="IPR008942">
    <property type="entry name" value="ENTH_VHS"/>
</dbReference>
<dbReference type="SMART" id="SM00273">
    <property type="entry name" value="ENTH"/>
    <property type="match status" value="1"/>
</dbReference>
<dbReference type="SUPFAM" id="SSF89009">
    <property type="entry name" value="GAT-like domain"/>
    <property type="match status" value="1"/>
</dbReference>
<dbReference type="InterPro" id="IPR048050">
    <property type="entry name" value="ANTH_N_plant"/>
</dbReference>
<dbReference type="InterPro" id="IPR045192">
    <property type="entry name" value="AP180-like"/>
</dbReference>
<dbReference type="GO" id="GO:0006900">
    <property type="term" value="P:vesicle budding from membrane"/>
    <property type="evidence" value="ECO:0007669"/>
    <property type="project" value="TreeGrafter"/>
</dbReference>
<dbReference type="GO" id="GO:0000149">
    <property type="term" value="F:SNARE binding"/>
    <property type="evidence" value="ECO:0007669"/>
    <property type="project" value="TreeGrafter"/>
</dbReference>
<dbReference type="GO" id="GO:0030136">
    <property type="term" value="C:clathrin-coated vesicle"/>
    <property type="evidence" value="ECO:0007669"/>
    <property type="project" value="UniProtKB-SubCell"/>
</dbReference>
<dbReference type="GO" id="GO:0005794">
    <property type="term" value="C:Golgi apparatus"/>
    <property type="evidence" value="ECO:0007669"/>
    <property type="project" value="UniProtKB-SubCell"/>
</dbReference>
<evidence type="ECO:0000256" key="3">
    <source>
        <dbReference type="ARBA" id="ARBA00004600"/>
    </source>
</evidence>
<keyword evidence="6" id="KW-0472">Membrane</keyword>
<dbReference type="Proteomes" id="UP000823388">
    <property type="component" value="Chromosome 2N"/>
</dbReference>
<dbReference type="PROSITE" id="PS50942">
    <property type="entry name" value="ENTH"/>
    <property type="match status" value="1"/>
</dbReference>
<name>A0A8T0VF10_PANVG</name>
<dbReference type="AlphaFoldDB" id="A0A8T0VF10"/>
<keyword evidence="7" id="KW-0168">Coated pit</keyword>
<dbReference type="Gene3D" id="1.20.58.150">
    <property type="entry name" value="ANTH domain"/>
    <property type="match status" value="1"/>
</dbReference>
<comment type="subcellular location">
    <subcellularLocation>
        <location evidence="1">Cytoplasmic vesicle</location>
        <location evidence="1">Clathrin-coated vesicle</location>
    </subcellularLocation>
    <subcellularLocation>
        <location evidence="2">Golgi apparatus</location>
    </subcellularLocation>
    <subcellularLocation>
        <location evidence="3">Membrane</location>
        <location evidence="3">Clathrin-coated pit</location>
    </subcellularLocation>
</comment>
<evidence type="ECO:0000256" key="5">
    <source>
        <dbReference type="ARBA" id="ARBA00023034"/>
    </source>
</evidence>
<keyword evidence="11" id="KW-1185">Reference proteome</keyword>
<dbReference type="FunFam" id="1.25.40.90:FF:000027">
    <property type="entry name" value="Putative clathrin assembly protein"/>
    <property type="match status" value="1"/>
</dbReference>
<dbReference type="Pfam" id="PF07651">
    <property type="entry name" value="ANTH"/>
    <property type="match status" value="1"/>
</dbReference>
<dbReference type="GO" id="GO:0072583">
    <property type="term" value="P:clathrin-dependent endocytosis"/>
    <property type="evidence" value="ECO:0007669"/>
    <property type="project" value="InterPro"/>
</dbReference>
<evidence type="ECO:0000256" key="7">
    <source>
        <dbReference type="ARBA" id="ARBA00023176"/>
    </source>
</evidence>
<feature type="domain" description="ENTH" evidence="9">
    <location>
        <begin position="34"/>
        <end position="166"/>
    </location>
</feature>
<evidence type="ECO:0000313" key="10">
    <source>
        <dbReference type="EMBL" id="KAG2635351.1"/>
    </source>
</evidence>
<evidence type="ECO:0000313" key="11">
    <source>
        <dbReference type="Proteomes" id="UP000823388"/>
    </source>
</evidence>
<dbReference type="GO" id="GO:0048268">
    <property type="term" value="P:clathrin coat assembly"/>
    <property type="evidence" value="ECO:0007669"/>
    <property type="project" value="InterPro"/>
</dbReference>
<dbReference type="PANTHER" id="PTHR22951:SF79">
    <property type="entry name" value="CLATHRIN ASSEMBLY PROTEIN"/>
    <property type="match status" value="1"/>
</dbReference>
<dbReference type="InterPro" id="IPR013809">
    <property type="entry name" value="ENTH"/>
</dbReference>
<keyword evidence="8" id="KW-0968">Cytoplasmic vesicle</keyword>
<evidence type="ECO:0000256" key="4">
    <source>
        <dbReference type="ARBA" id="ARBA00022583"/>
    </source>
</evidence>
<sequence length="418" mass="46132">MTTSVRQWWRRAAAPLKDRRSLLLARLRPRRPGSWAWHHRELEAAVIRATSHEDRWMDYGSAARVFAWARTSPSSLRPAMWALARRARRTRCWVVALKALMVAHGLLLRSGLAPPAARAGRVPFELADFRDRSSSARSQAFSAFVRAYFRFLDYRSLFAAQEDTDDDADAEGSGYQMTLLDRIAKRQFLLELLLQIRPYADGMEVPLVLEAMDCALVEIFQVYGEISTGIARFLVNGVPGPAKPPLHKAAAAAGVKVLWRAAEQSAQLSSYFDLCRGLGVVNARKLPAAFVRLKDDDVRHLERILMGDAQDDASDEAEVEGTAPADVTKDAAGSASTMTTLVTTEWVAFEEDKSSAGAGAITCGVGSEGYVGNHWNPFVAAPPLDLRQSGNLIELFLTWRNGEDESSCMLQLLVCVHG</sequence>
<evidence type="ECO:0000256" key="8">
    <source>
        <dbReference type="ARBA" id="ARBA00023329"/>
    </source>
</evidence>
<proteinExistence type="predicted"/>
<organism evidence="10 11">
    <name type="scientific">Panicum virgatum</name>
    <name type="common">Blackwell switchgrass</name>
    <dbReference type="NCBI Taxonomy" id="38727"/>
    <lineage>
        <taxon>Eukaryota</taxon>
        <taxon>Viridiplantae</taxon>
        <taxon>Streptophyta</taxon>
        <taxon>Embryophyta</taxon>
        <taxon>Tracheophyta</taxon>
        <taxon>Spermatophyta</taxon>
        <taxon>Magnoliopsida</taxon>
        <taxon>Liliopsida</taxon>
        <taxon>Poales</taxon>
        <taxon>Poaceae</taxon>
        <taxon>PACMAD clade</taxon>
        <taxon>Panicoideae</taxon>
        <taxon>Panicodae</taxon>
        <taxon>Paniceae</taxon>
        <taxon>Panicinae</taxon>
        <taxon>Panicum</taxon>
        <taxon>Panicum sect. Hiantes</taxon>
    </lineage>
</organism>
<gene>
    <name evidence="10" type="ORF">PVAP13_2NG347100</name>
</gene>
<dbReference type="InterPro" id="IPR014712">
    <property type="entry name" value="ANTH_dom_sf"/>
</dbReference>
<dbReference type="GO" id="GO:0005905">
    <property type="term" value="C:clathrin-coated pit"/>
    <property type="evidence" value="ECO:0007669"/>
    <property type="project" value="UniProtKB-SubCell"/>
</dbReference>
<keyword evidence="4" id="KW-0254">Endocytosis</keyword>
<protein>
    <recommendedName>
        <fullName evidence="9">ENTH domain-containing protein</fullName>
    </recommendedName>
</protein>
<accession>A0A8T0VF10</accession>
<dbReference type="Gene3D" id="1.25.40.90">
    <property type="match status" value="1"/>
</dbReference>
<evidence type="ECO:0000256" key="6">
    <source>
        <dbReference type="ARBA" id="ARBA00023136"/>
    </source>
</evidence>
<dbReference type="GO" id="GO:0005546">
    <property type="term" value="F:phosphatidylinositol-4,5-bisphosphate binding"/>
    <property type="evidence" value="ECO:0007669"/>
    <property type="project" value="TreeGrafter"/>
</dbReference>
<dbReference type="SUPFAM" id="SSF48464">
    <property type="entry name" value="ENTH/VHS domain"/>
    <property type="match status" value="1"/>
</dbReference>
<dbReference type="CDD" id="cd16987">
    <property type="entry name" value="ANTH_N_AP180_plant"/>
    <property type="match status" value="1"/>
</dbReference>
<evidence type="ECO:0000259" key="9">
    <source>
        <dbReference type="PROSITE" id="PS50942"/>
    </source>
</evidence>
<keyword evidence="5" id="KW-0333">Golgi apparatus</keyword>